<dbReference type="InterPro" id="IPR013785">
    <property type="entry name" value="Aldolase_TIM"/>
</dbReference>
<dbReference type="EMBL" id="JAFBFH010000005">
    <property type="protein sequence ID" value="MBM7714156.1"/>
    <property type="molecule type" value="Genomic_DNA"/>
</dbReference>
<evidence type="ECO:0000256" key="2">
    <source>
        <dbReference type="ARBA" id="ARBA00011270"/>
    </source>
</evidence>
<comment type="catalytic activity">
    <reaction evidence="7 8">
        <text>(1S,2R)-1-C-(indol-3-yl)glycerol 3-phosphate + L-serine = D-glyceraldehyde 3-phosphate + L-tryptophan + H2O</text>
        <dbReference type="Rhea" id="RHEA:10532"/>
        <dbReference type="ChEBI" id="CHEBI:15377"/>
        <dbReference type="ChEBI" id="CHEBI:33384"/>
        <dbReference type="ChEBI" id="CHEBI:57912"/>
        <dbReference type="ChEBI" id="CHEBI:58866"/>
        <dbReference type="ChEBI" id="CHEBI:59776"/>
        <dbReference type="EC" id="4.2.1.20"/>
    </reaction>
</comment>
<evidence type="ECO:0000256" key="7">
    <source>
        <dbReference type="ARBA" id="ARBA00049047"/>
    </source>
</evidence>
<evidence type="ECO:0000256" key="6">
    <source>
        <dbReference type="ARBA" id="ARBA00023239"/>
    </source>
</evidence>
<protein>
    <recommendedName>
        <fullName evidence="8">Tryptophan synthase alpha chain</fullName>
        <ecNumber evidence="8">4.2.1.20</ecNumber>
    </recommendedName>
</protein>
<dbReference type="GO" id="GO:0004834">
    <property type="term" value="F:tryptophan synthase activity"/>
    <property type="evidence" value="ECO:0007669"/>
    <property type="project" value="UniProtKB-EC"/>
</dbReference>
<keyword evidence="6 8" id="KW-0456">Lyase</keyword>
<evidence type="ECO:0000256" key="8">
    <source>
        <dbReference type="HAMAP-Rule" id="MF_00131"/>
    </source>
</evidence>
<evidence type="ECO:0000313" key="11">
    <source>
        <dbReference type="Proteomes" id="UP000823485"/>
    </source>
</evidence>
<comment type="caution">
    <text evidence="10">The sequence shown here is derived from an EMBL/GenBank/DDBJ whole genome shotgun (WGS) entry which is preliminary data.</text>
</comment>
<keyword evidence="5 8" id="KW-0057">Aromatic amino acid biosynthesis</keyword>
<dbReference type="Pfam" id="PF00290">
    <property type="entry name" value="Trp_syntA"/>
    <property type="match status" value="1"/>
</dbReference>
<dbReference type="HAMAP" id="MF_00131">
    <property type="entry name" value="Trp_synth_alpha"/>
    <property type="match status" value="1"/>
</dbReference>
<dbReference type="InterPro" id="IPR011060">
    <property type="entry name" value="RibuloseP-bd_barrel"/>
</dbReference>
<dbReference type="RefSeq" id="WP_077109920.1">
    <property type="nucleotide sequence ID" value="NZ_JAFBFH010000005.1"/>
</dbReference>
<comment type="function">
    <text evidence="8">The alpha subunit is responsible for the aldol cleavage of indoleglycerol phosphate to indole and glyceraldehyde 3-phosphate.</text>
</comment>
<name>A0ABS2R3E3_9BACI</name>
<dbReference type="InterPro" id="IPR018204">
    <property type="entry name" value="Trp_synthase_alpha_AS"/>
</dbReference>
<comment type="pathway">
    <text evidence="1 8">Amino-acid biosynthesis; L-tryptophan biosynthesis; L-tryptophan from chorismate: step 5/5.</text>
</comment>
<dbReference type="Gene3D" id="3.20.20.70">
    <property type="entry name" value="Aldolase class I"/>
    <property type="match status" value="1"/>
</dbReference>
<dbReference type="Proteomes" id="UP000823485">
    <property type="component" value="Unassembled WGS sequence"/>
</dbReference>
<evidence type="ECO:0000313" key="10">
    <source>
        <dbReference type="EMBL" id="MBM7714156.1"/>
    </source>
</evidence>
<dbReference type="NCBIfam" id="TIGR00262">
    <property type="entry name" value="trpA"/>
    <property type="match status" value="1"/>
</dbReference>
<sequence length="267" mass="28704">MGKKRIDEALARVLERGDKAFVPYIMAGDGGLDNLHGQITFLEKCGATIVELGIPFSDPVADGPTIQEAGIRALASGTTMQAVLDVLKEGKADRHVPIVIMTYFNLIYSYGIEKFAQMCVEAGVDGLIIPDVPLEEEELVTPALSEHDIALIRLASPTSPRGRMAEIASRTEGFLYAVTVKGTTGARTDYEAGIADYLKTLKSFSATPVLAGFGVSNPQHVKELGEHCDGVIVGSKIVQLLADGKHEEIKTLVQSSRFSEEKTLSDL</sequence>
<evidence type="ECO:0000256" key="9">
    <source>
        <dbReference type="RuleBase" id="RU003662"/>
    </source>
</evidence>
<comment type="similarity">
    <text evidence="8 9">Belongs to the TrpA family.</text>
</comment>
<evidence type="ECO:0000256" key="5">
    <source>
        <dbReference type="ARBA" id="ARBA00023141"/>
    </source>
</evidence>
<dbReference type="PANTHER" id="PTHR43406">
    <property type="entry name" value="TRYPTOPHAN SYNTHASE, ALPHA CHAIN"/>
    <property type="match status" value="1"/>
</dbReference>
<feature type="active site" description="Proton acceptor" evidence="8">
    <location>
        <position position="62"/>
    </location>
</feature>
<dbReference type="InterPro" id="IPR002028">
    <property type="entry name" value="Trp_synthase_suA"/>
</dbReference>
<evidence type="ECO:0000256" key="4">
    <source>
        <dbReference type="ARBA" id="ARBA00022822"/>
    </source>
</evidence>
<evidence type="ECO:0000256" key="1">
    <source>
        <dbReference type="ARBA" id="ARBA00004733"/>
    </source>
</evidence>
<dbReference type="PANTHER" id="PTHR43406:SF1">
    <property type="entry name" value="TRYPTOPHAN SYNTHASE ALPHA CHAIN, CHLOROPLASTIC"/>
    <property type="match status" value="1"/>
</dbReference>
<dbReference type="SUPFAM" id="SSF51366">
    <property type="entry name" value="Ribulose-phoshate binding barrel"/>
    <property type="match status" value="1"/>
</dbReference>
<comment type="subunit">
    <text evidence="2 8">Tetramer of two alpha and two beta chains.</text>
</comment>
<proteinExistence type="inferred from homology"/>
<keyword evidence="11" id="KW-1185">Reference proteome</keyword>
<dbReference type="EC" id="4.2.1.20" evidence="8"/>
<keyword evidence="4 8" id="KW-0822">Tryptophan biosynthesis</keyword>
<reference evidence="10 11" key="1">
    <citation type="submission" date="2021-01" db="EMBL/GenBank/DDBJ databases">
        <title>Genomic Encyclopedia of Type Strains, Phase IV (KMG-IV): sequencing the most valuable type-strain genomes for metagenomic binning, comparative biology and taxonomic classification.</title>
        <authorList>
            <person name="Goeker M."/>
        </authorList>
    </citation>
    <scope>NUCLEOTIDE SEQUENCE [LARGE SCALE GENOMIC DNA]</scope>
    <source>
        <strain evidence="10 11">DSM 105453</strain>
    </source>
</reference>
<organism evidence="10 11">
    <name type="scientific">Siminovitchia thermophila</name>
    <dbReference type="NCBI Taxonomy" id="1245522"/>
    <lineage>
        <taxon>Bacteria</taxon>
        <taxon>Bacillati</taxon>
        <taxon>Bacillota</taxon>
        <taxon>Bacilli</taxon>
        <taxon>Bacillales</taxon>
        <taxon>Bacillaceae</taxon>
        <taxon>Siminovitchia</taxon>
    </lineage>
</organism>
<dbReference type="CDD" id="cd04724">
    <property type="entry name" value="Tryptophan_synthase_alpha"/>
    <property type="match status" value="1"/>
</dbReference>
<dbReference type="PROSITE" id="PS00167">
    <property type="entry name" value="TRP_SYNTHASE_ALPHA"/>
    <property type="match status" value="1"/>
</dbReference>
<keyword evidence="3 8" id="KW-0028">Amino-acid biosynthesis</keyword>
<gene>
    <name evidence="8" type="primary">trpA</name>
    <name evidence="10" type="ORF">JOC94_001128</name>
</gene>
<feature type="active site" description="Proton acceptor" evidence="8">
    <location>
        <position position="51"/>
    </location>
</feature>
<evidence type="ECO:0000256" key="3">
    <source>
        <dbReference type="ARBA" id="ARBA00022605"/>
    </source>
</evidence>
<accession>A0ABS2R3E3</accession>